<feature type="domain" description="Lebercilin" evidence="7">
    <location>
        <begin position="13"/>
        <end position="205"/>
    </location>
</feature>
<feature type="non-terminal residue" evidence="8">
    <location>
        <position position="1"/>
    </location>
</feature>
<evidence type="ECO:0000256" key="2">
    <source>
        <dbReference type="ARBA" id="ARBA00023054"/>
    </source>
</evidence>
<sequence>LQSTGMPQDRNAVAQQVVSARIHKIKELKNEIVDVQRKTEAASLENHTLRLLQQRQAKAIDRYKKSESNFQDILARHDKEVRDLRDLLRMSKESERNTSKKVRKVEAELLKAKDALQTLLVLSEDKGLAGREELNHRLSELTQKLEAKDKRIESLEMQLKLNNSIHSRQLASENTKILEAGIATKNLKMEINSLHQKNKEIDRQLYIKNIYSYRMPKALKDSSDLAPQEQGLSVNRAVQVDKESFRALLLSQHQDTEKSPIQLIKGKKAEEAAANGANSNAQGGGENQRAKKIPMPETSTRAHREYLGEGRLLREEHIFSEFIEEKRKETELFKKKLKTLMKTEPSPQSEGVKDNDKGDAVEGSEKEAKPEEEQSNSEKGMSGGTTPNKTPMGLKNPHTPSEAMENLHQGLLPTGSKPRAGSQSQAGQGCSGTAASRENNSFGLYEPSFGKDTKPREDRASGAGGFAGREKQLMAELFGAGAAPRDNPSSSNTAGMKAEK</sequence>
<feature type="compositionally biased region" description="Low complexity" evidence="6">
    <location>
        <begin position="272"/>
        <end position="281"/>
    </location>
</feature>
<evidence type="ECO:0000259" key="7">
    <source>
        <dbReference type="Pfam" id="PF15619"/>
    </source>
</evidence>
<feature type="compositionally biased region" description="Basic and acidic residues" evidence="6">
    <location>
        <begin position="351"/>
        <end position="372"/>
    </location>
</feature>
<organism evidence="8 9">
    <name type="scientific">Formicarius rufipectus</name>
    <dbReference type="NCBI Taxonomy" id="1118560"/>
    <lineage>
        <taxon>Eukaryota</taxon>
        <taxon>Metazoa</taxon>
        <taxon>Chordata</taxon>
        <taxon>Craniata</taxon>
        <taxon>Vertebrata</taxon>
        <taxon>Euteleostomi</taxon>
        <taxon>Archelosauria</taxon>
        <taxon>Archosauria</taxon>
        <taxon>Dinosauria</taxon>
        <taxon>Saurischia</taxon>
        <taxon>Theropoda</taxon>
        <taxon>Coelurosauria</taxon>
        <taxon>Aves</taxon>
        <taxon>Neognathae</taxon>
        <taxon>Neoaves</taxon>
        <taxon>Telluraves</taxon>
        <taxon>Australaves</taxon>
        <taxon>Passeriformes</taxon>
        <taxon>Formicariidae</taxon>
        <taxon>Formicarius</taxon>
    </lineage>
</organism>
<dbReference type="PANTHER" id="PTHR16650">
    <property type="entry name" value="C21ORF13-RELATED"/>
    <property type="match status" value="1"/>
</dbReference>
<comment type="caution">
    <text evidence="8">The sequence shown here is derived from an EMBL/GenBank/DDBJ whole genome shotgun (WGS) entry which is preliminary data.</text>
</comment>
<dbReference type="OrthoDB" id="2123794at2759"/>
<reference evidence="8 9" key="1">
    <citation type="submission" date="2019-09" db="EMBL/GenBank/DDBJ databases">
        <title>Bird 10,000 Genomes (B10K) Project - Family phase.</title>
        <authorList>
            <person name="Zhang G."/>
        </authorList>
    </citation>
    <scope>NUCLEOTIDE SEQUENCE [LARGE SCALE GENOMIC DNA]</scope>
    <source>
        <strain evidence="8">B10K-DU-001-43</strain>
        <tissue evidence="8">Muscle</tissue>
    </source>
</reference>
<feature type="compositionally biased region" description="Low complexity" evidence="6">
    <location>
        <begin position="420"/>
        <end position="436"/>
    </location>
</feature>
<protein>
    <recommendedName>
        <fullName evidence="3">Lebercilin-like protein</fullName>
    </recommendedName>
    <alternativeName>
        <fullName evidence="4">Leber congenital amaurosis 5-like protein</fullName>
    </alternativeName>
</protein>
<dbReference type="InterPro" id="IPR026188">
    <property type="entry name" value="Lebercilin-like"/>
</dbReference>
<feature type="compositionally biased region" description="Basic and acidic residues" evidence="6">
    <location>
        <begin position="449"/>
        <end position="460"/>
    </location>
</feature>
<comment type="similarity">
    <text evidence="1">Belongs to the LCA5 family.</text>
</comment>
<dbReference type="GO" id="GO:0005930">
    <property type="term" value="C:axoneme"/>
    <property type="evidence" value="ECO:0007669"/>
    <property type="project" value="TreeGrafter"/>
</dbReference>
<dbReference type="Pfam" id="PF15619">
    <property type="entry name" value="Lebercilin"/>
    <property type="match status" value="1"/>
</dbReference>
<name>A0A7L0NJ48_9PASS</name>
<dbReference type="AlphaFoldDB" id="A0A7L0NJ48"/>
<feature type="coiled-coil region" evidence="5">
    <location>
        <begin position="131"/>
        <end position="158"/>
    </location>
</feature>
<evidence type="ECO:0000256" key="3">
    <source>
        <dbReference type="ARBA" id="ARBA00041189"/>
    </source>
</evidence>
<evidence type="ECO:0000256" key="5">
    <source>
        <dbReference type="SAM" id="Coils"/>
    </source>
</evidence>
<accession>A0A7L0NJ48</accession>
<feature type="region of interest" description="Disordered" evidence="6">
    <location>
        <begin position="339"/>
        <end position="500"/>
    </location>
</feature>
<dbReference type="InterPro" id="IPR028933">
    <property type="entry name" value="Lebercilin_dom"/>
</dbReference>
<evidence type="ECO:0000256" key="4">
    <source>
        <dbReference type="ARBA" id="ARBA00041402"/>
    </source>
</evidence>
<feature type="non-terminal residue" evidence="8">
    <location>
        <position position="500"/>
    </location>
</feature>
<proteinExistence type="inferred from homology"/>
<keyword evidence="9" id="KW-1185">Reference proteome</keyword>
<evidence type="ECO:0000256" key="6">
    <source>
        <dbReference type="SAM" id="MobiDB-lite"/>
    </source>
</evidence>
<dbReference type="EMBL" id="VXAU01003749">
    <property type="protein sequence ID" value="NXK93370.1"/>
    <property type="molecule type" value="Genomic_DNA"/>
</dbReference>
<evidence type="ECO:0000313" key="8">
    <source>
        <dbReference type="EMBL" id="NXK93370.1"/>
    </source>
</evidence>
<dbReference type="PANTHER" id="PTHR16650:SF9">
    <property type="entry name" value="LEBERCILIN-LIKE PROTEIN"/>
    <property type="match status" value="1"/>
</dbReference>
<keyword evidence="2 5" id="KW-0175">Coiled coil</keyword>
<evidence type="ECO:0000313" key="9">
    <source>
        <dbReference type="Proteomes" id="UP000520463"/>
    </source>
</evidence>
<dbReference type="Proteomes" id="UP000520463">
    <property type="component" value="Unassembled WGS sequence"/>
</dbReference>
<gene>
    <name evidence="8" type="primary">Lca5l</name>
    <name evidence="8" type="ORF">FORRUF_R13915</name>
</gene>
<feature type="region of interest" description="Disordered" evidence="6">
    <location>
        <begin position="266"/>
        <end position="301"/>
    </location>
</feature>
<dbReference type="GO" id="GO:0042073">
    <property type="term" value="P:intraciliary transport"/>
    <property type="evidence" value="ECO:0007669"/>
    <property type="project" value="TreeGrafter"/>
</dbReference>
<evidence type="ECO:0000256" key="1">
    <source>
        <dbReference type="ARBA" id="ARBA00010229"/>
    </source>
</evidence>